<keyword evidence="2" id="KW-0812">Transmembrane</keyword>
<proteinExistence type="predicted"/>
<evidence type="ECO:0000313" key="4">
    <source>
        <dbReference type="Proteomes" id="UP001244341"/>
    </source>
</evidence>
<organism evidence="3 4">
    <name type="scientific">Tetradesmus obliquus</name>
    <name type="common">Green alga</name>
    <name type="synonym">Acutodesmus obliquus</name>
    <dbReference type="NCBI Taxonomy" id="3088"/>
    <lineage>
        <taxon>Eukaryota</taxon>
        <taxon>Viridiplantae</taxon>
        <taxon>Chlorophyta</taxon>
        <taxon>core chlorophytes</taxon>
        <taxon>Chlorophyceae</taxon>
        <taxon>CS clade</taxon>
        <taxon>Sphaeropleales</taxon>
        <taxon>Scenedesmaceae</taxon>
        <taxon>Tetradesmus</taxon>
    </lineage>
</organism>
<keyword evidence="4" id="KW-1185">Reference proteome</keyword>
<keyword evidence="2" id="KW-1133">Transmembrane helix</keyword>
<accession>A0ABY8U5V8</accession>
<feature type="transmembrane region" description="Helical" evidence="2">
    <location>
        <begin position="183"/>
        <end position="202"/>
    </location>
</feature>
<protein>
    <submittedName>
        <fullName evidence="3">Uncharacterized protein</fullName>
    </submittedName>
</protein>
<reference evidence="3 4" key="1">
    <citation type="submission" date="2023-05" db="EMBL/GenBank/DDBJ databases">
        <title>A 100% complete, gapless, phased diploid assembly of the Scenedesmus obliquus UTEX 3031 genome.</title>
        <authorList>
            <person name="Biondi T.C."/>
            <person name="Hanschen E.R."/>
            <person name="Kwon T."/>
            <person name="Eng W."/>
            <person name="Kruse C.P.S."/>
            <person name="Koehler S.I."/>
            <person name="Kunde Y."/>
            <person name="Gleasner C.D."/>
            <person name="You Mak K.T."/>
            <person name="Polle J."/>
            <person name="Hovde B.T."/>
            <person name="Starkenburg S.R."/>
        </authorList>
    </citation>
    <scope>NUCLEOTIDE SEQUENCE [LARGE SCALE GENOMIC DNA]</scope>
    <source>
        <strain evidence="3 4">DOE0152z</strain>
    </source>
</reference>
<feature type="region of interest" description="Disordered" evidence="1">
    <location>
        <begin position="144"/>
        <end position="164"/>
    </location>
</feature>
<evidence type="ECO:0000256" key="2">
    <source>
        <dbReference type="SAM" id="Phobius"/>
    </source>
</evidence>
<keyword evidence="2" id="KW-0472">Membrane</keyword>
<feature type="compositionally biased region" description="Polar residues" evidence="1">
    <location>
        <begin position="155"/>
        <end position="164"/>
    </location>
</feature>
<gene>
    <name evidence="3" type="ORF">OEZ85_013775</name>
</gene>
<dbReference type="Proteomes" id="UP001244341">
    <property type="component" value="Chromosome 8b"/>
</dbReference>
<evidence type="ECO:0000313" key="3">
    <source>
        <dbReference type="EMBL" id="WIA16839.1"/>
    </source>
</evidence>
<dbReference type="EMBL" id="CP126215">
    <property type="protein sequence ID" value="WIA16839.1"/>
    <property type="molecule type" value="Genomic_DNA"/>
</dbReference>
<name>A0ABY8U5V8_TETOB</name>
<evidence type="ECO:0000256" key="1">
    <source>
        <dbReference type="SAM" id="MobiDB-lite"/>
    </source>
</evidence>
<sequence length="203" mass="20686">MSSAAAAAGQRQLLQADYDDSEDYQTMALLTATANEQGNIVVPPTLSQLTGDTPYGQVVATRLHTMERESGTLLPGAYEGPVAMPSLDLSSMVGGYGSYGPTDGTYGGLFESAQLDSDSSITAKGSAPASPEPLPEVIVTPATTAADKDDKPVPSTIQANDFSSASNTSTAAVMSKRKSAAGVHSMALHVALLAVSMAAAMAL</sequence>